<reference evidence="3" key="1">
    <citation type="journal article" date="2023" name="Front. Microbiol.">
        <title>Ralstonia chuxiongensis sp. nov., Ralstonia mojiangensis sp. nov., and Ralstonia soli sp. nov., isolated from tobacco fields, are three novel species in the family Burkholderiaceae.</title>
        <authorList>
            <person name="Lu C.H."/>
            <person name="Zhang Y.Y."/>
            <person name="Jiang N."/>
            <person name="Chen W."/>
            <person name="Shao X."/>
            <person name="Zhao Z.M."/>
            <person name="Lu W.L."/>
            <person name="Hu X."/>
            <person name="Xi Y.X."/>
            <person name="Zou S.Y."/>
            <person name="Wei Q.J."/>
            <person name="Lin Z.L."/>
            <person name="Gong L."/>
            <person name="Gai X.T."/>
            <person name="Zhang L.Q."/>
            <person name="Li J.Y."/>
            <person name="Jin Y."/>
            <person name="Xia Z.Y."/>
        </authorList>
    </citation>
    <scope>NUCLEOTIDE SEQUENCE [LARGE SCALE GENOMIC DNA]</scope>
    <source>
        <strain evidence="3">21YRMH01-3</strain>
    </source>
</reference>
<evidence type="ECO:0000313" key="3">
    <source>
        <dbReference type="Proteomes" id="UP001162793"/>
    </source>
</evidence>
<dbReference type="Proteomes" id="UP001162793">
    <property type="component" value="Unassembled WGS sequence"/>
</dbReference>
<dbReference type="RefSeq" id="WP_253538116.1">
    <property type="nucleotide sequence ID" value="NZ_JAMYWC010000004.1"/>
</dbReference>
<keyword evidence="1" id="KW-0732">Signal</keyword>
<accession>A0AA41WWB9</accession>
<keyword evidence="3" id="KW-1185">Reference proteome</keyword>
<gene>
    <name evidence="2" type="ORF">NKG59_14765</name>
</gene>
<sequence>MLPKTKKPIALPLAALATLATLPLFAGAQTIPLPDVLTAEQALSAGKPMTATIDLSRCKGDTNTTPAGRTRGGLTVNAYRIQPDHTLSFADTHFTVGRDGAPITQFLRYTITADGTARFASYIFAMPAYTLQSQVSYTCKLGDGVKLFARF</sequence>
<proteinExistence type="predicted"/>
<protein>
    <submittedName>
        <fullName evidence="2">VirK family protein</fullName>
    </submittedName>
</protein>
<dbReference type="EMBL" id="JAMYWC010000004">
    <property type="protein sequence ID" value="MCP1173622.1"/>
    <property type="molecule type" value="Genomic_DNA"/>
</dbReference>
<dbReference type="AlphaFoldDB" id="A0AA41WWB9"/>
<comment type="caution">
    <text evidence="2">The sequence shown here is derived from an EMBL/GenBank/DDBJ whole genome shotgun (WGS) entry which is preliminary data.</text>
</comment>
<feature type="chain" id="PRO_5041353867" evidence="1">
    <location>
        <begin position="29"/>
        <end position="151"/>
    </location>
</feature>
<dbReference type="Pfam" id="PF06903">
    <property type="entry name" value="VirK"/>
    <property type="match status" value="1"/>
</dbReference>
<name>A0AA41WWB9_9RALS</name>
<organism evidence="2 3">
    <name type="scientific">Ralstonia chuxiongensis</name>
    <dbReference type="NCBI Taxonomy" id="2957504"/>
    <lineage>
        <taxon>Bacteria</taxon>
        <taxon>Pseudomonadati</taxon>
        <taxon>Pseudomonadota</taxon>
        <taxon>Betaproteobacteria</taxon>
        <taxon>Burkholderiales</taxon>
        <taxon>Burkholderiaceae</taxon>
        <taxon>Ralstonia</taxon>
    </lineage>
</organism>
<evidence type="ECO:0000313" key="2">
    <source>
        <dbReference type="EMBL" id="MCP1173622.1"/>
    </source>
</evidence>
<evidence type="ECO:0000256" key="1">
    <source>
        <dbReference type="SAM" id="SignalP"/>
    </source>
</evidence>
<feature type="signal peptide" evidence="1">
    <location>
        <begin position="1"/>
        <end position="28"/>
    </location>
</feature>
<dbReference type="InterPro" id="IPR010694">
    <property type="entry name" value="Uncharacterised_VirK"/>
</dbReference>